<dbReference type="GO" id="GO:0005525">
    <property type="term" value="F:GTP binding"/>
    <property type="evidence" value="ECO:0007669"/>
    <property type="project" value="InterPro"/>
</dbReference>
<name>A0A1D1VQE2_RAMVA</name>
<proteinExistence type="inferred from homology"/>
<dbReference type="SMART" id="SM00382">
    <property type="entry name" value="AAA"/>
    <property type="match status" value="1"/>
</dbReference>
<accession>A0A1D1VQE2</accession>
<dbReference type="Proteomes" id="UP000186922">
    <property type="component" value="Unassembled WGS sequence"/>
</dbReference>
<dbReference type="InterPro" id="IPR003593">
    <property type="entry name" value="AAA+_ATPase"/>
</dbReference>
<dbReference type="SUPFAM" id="SSF52540">
    <property type="entry name" value="P-loop containing nucleoside triphosphate hydrolases"/>
    <property type="match status" value="1"/>
</dbReference>
<evidence type="ECO:0000313" key="4">
    <source>
        <dbReference type="Proteomes" id="UP000186922"/>
    </source>
</evidence>
<comment type="caution">
    <text evidence="3">The sequence shown here is derived from an EMBL/GenBank/DDBJ whole genome shotgun (WGS) entry which is preliminary data.</text>
</comment>
<comment type="similarity">
    <text evidence="1">Belongs to the SIMIBI class G3E GTPase family. ArgK/MeaB subfamily.</text>
</comment>
<dbReference type="InterPro" id="IPR005129">
    <property type="entry name" value="GTPase_ArgK"/>
</dbReference>
<dbReference type="GO" id="GO:0005737">
    <property type="term" value="C:cytoplasm"/>
    <property type="evidence" value="ECO:0007669"/>
    <property type="project" value="TreeGrafter"/>
</dbReference>
<evidence type="ECO:0000259" key="2">
    <source>
        <dbReference type="SMART" id="SM00382"/>
    </source>
</evidence>
<reference evidence="3 4" key="1">
    <citation type="journal article" date="2016" name="Nat. Commun.">
        <title>Extremotolerant tardigrade genome and improved radiotolerance of human cultured cells by tardigrade-unique protein.</title>
        <authorList>
            <person name="Hashimoto T."/>
            <person name="Horikawa D.D."/>
            <person name="Saito Y."/>
            <person name="Kuwahara H."/>
            <person name="Kozuka-Hata H."/>
            <person name="Shin-I T."/>
            <person name="Minakuchi Y."/>
            <person name="Ohishi K."/>
            <person name="Motoyama A."/>
            <person name="Aizu T."/>
            <person name="Enomoto A."/>
            <person name="Kondo K."/>
            <person name="Tanaka S."/>
            <person name="Hara Y."/>
            <person name="Koshikawa S."/>
            <person name="Sagara H."/>
            <person name="Miura T."/>
            <person name="Yokobori S."/>
            <person name="Miyagawa K."/>
            <person name="Suzuki Y."/>
            <person name="Kubo T."/>
            <person name="Oyama M."/>
            <person name="Kohara Y."/>
            <person name="Fujiyama A."/>
            <person name="Arakawa K."/>
            <person name="Katayama T."/>
            <person name="Toyoda A."/>
            <person name="Kunieda T."/>
        </authorList>
    </citation>
    <scope>NUCLEOTIDE SEQUENCE [LARGE SCALE GENOMIC DNA]</scope>
    <source>
        <strain evidence="3 4">YOKOZUNA-1</strain>
    </source>
</reference>
<dbReference type="NCBIfam" id="TIGR00750">
    <property type="entry name" value="lao"/>
    <property type="match status" value="1"/>
</dbReference>
<dbReference type="CDD" id="cd03114">
    <property type="entry name" value="MMAA-like"/>
    <property type="match status" value="1"/>
</dbReference>
<evidence type="ECO:0000313" key="3">
    <source>
        <dbReference type="EMBL" id="GAV03797.1"/>
    </source>
</evidence>
<dbReference type="PANTHER" id="PTHR23408:SF3">
    <property type="entry name" value="METHYLMALONIC ACIDURIA TYPE A PROTEIN, MITOCHONDRIAL"/>
    <property type="match status" value="1"/>
</dbReference>
<dbReference type="Pfam" id="PF03308">
    <property type="entry name" value="MeaB"/>
    <property type="match status" value="1"/>
</dbReference>
<dbReference type="PANTHER" id="PTHR23408">
    <property type="entry name" value="METHYLMALONYL-COA MUTASE"/>
    <property type="match status" value="1"/>
</dbReference>
<dbReference type="STRING" id="947166.A0A1D1VQE2"/>
<protein>
    <recommendedName>
        <fullName evidence="2">AAA+ ATPase domain-containing protein</fullName>
    </recommendedName>
</protein>
<dbReference type="OrthoDB" id="1476984at2759"/>
<organism evidence="3 4">
    <name type="scientific">Ramazzottius varieornatus</name>
    <name type="common">Water bear</name>
    <name type="synonym">Tardigrade</name>
    <dbReference type="NCBI Taxonomy" id="947166"/>
    <lineage>
        <taxon>Eukaryota</taxon>
        <taxon>Metazoa</taxon>
        <taxon>Ecdysozoa</taxon>
        <taxon>Tardigrada</taxon>
        <taxon>Eutardigrada</taxon>
        <taxon>Parachela</taxon>
        <taxon>Hypsibioidea</taxon>
        <taxon>Ramazzottiidae</taxon>
        <taxon>Ramazzottius</taxon>
    </lineage>
</organism>
<sequence length="354" mass="38524">MLARRFGNVAAHLGTKVDDGLVERLLAGLLRADRACLAEAITLIETSNLTKQRAAQQLLAAVLSLEKERIAQHGKAALSFRIGISGPPGAGKSTFLDSIGSHVTENGHKVGCLTVDPSSRITGGSLLGDKTRMPNLSKNPRAFIRPSPTSGILGGVTRTTSEAILLLEAAGFDIVFVETVGSGQNEYVVADMVDMFVLVIPPSGGDELQAVKRGIMELSHLVLVNKADGDLIAAARRTQAEYISALKFMTPESSSWTSKVQRISSVKGEGVRESWLTMLKFRDASLSSDEFTKRRAQQNSLRMWRMVDEHLRSAFHADPEIVRLRHEVEKDVQQGRITPLAGALSLIDSYNRKR</sequence>
<dbReference type="GO" id="GO:0003924">
    <property type="term" value="F:GTPase activity"/>
    <property type="evidence" value="ECO:0007669"/>
    <property type="project" value="InterPro"/>
</dbReference>
<keyword evidence="4" id="KW-1185">Reference proteome</keyword>
<gene>
    <name evidence="3" type="primary">RvY_14176-1</name>
    <name evidence="3" type="synonym">RvY_14176.1</name>
    <name evidence="3" type="ORF">RvY_14176</name>
</gene>
<dbReference type="EMBL" id="BDGG01000010">
    <property type="protein sequence ID" value="GAV03797.1"/>
    <property type="molecule type" value="Genomic_DNA"/>
</dbReference>
<dbReference type="AlphaFoldDB" id="A0A1D1VQE2"/>
<dbReference type="Gene3D" id="1.10.287.130">
    <property type="match status" value="1"/>
</dbReference>
<dbReference type="Gene3D" id="1.20.5.170">
    <property type="match status" value="1"/>
</dbReference>
<evidence type="ECO:0000256" key="1">
    <source>
        <dbReference type="ARBA" id="ARBA00009625"/>
    </source>
</evidence>
<dbReference type="InterPro" id="IPR027417">
    <property type="entry name" value="P-loop_NTPase"/>
</dbReference>
<feature type="domain" description="AAA+ ATPase" evidence="2">
    <location>
        <begin position="78"/>
        <end position="246"/>
    </location>
</feature>
<dbReference type="Gene3D" id="3.40.50.300">
    <property type="entry name" value="P-loop containing nucleotide triphosphate hydrolases"/>
    <property type="match status" value="1"/>
</dbReference>
<dbReference type="NCBIfam" id="NF006958">
    <property type="entry name" value="PRK09435.1"/>
    <property type="match status" value="1"/>
</dbReference>